<dbReference type="Pfam" id="PF05954">
    <property type="entry name" value="Phage_GPD"/>
    <property type="match status" value="1"/>
</dbReference>
<dbReference type="InterPro" id="IPR006533">
    <property type="entry name" value="T6SS_Vgr_RhsGE"/>
</dbReference>
<dbReference type="NCBIfam" id="TIGR01646">
    <property type="entry name" value="vgr_GE"/>
    <property type="match status" value="1"/>
</dbReference>
<evidence type="ECO:0000313" key="5">
    <source>
        <dbReference type="Proteomes" id="UP001432180"/>
    </source>
</evidence>
<dbReference type="InterPro" id="IPR037026">
    <property type="entry name" value="Vgr_OB-fold_dom_sf"/>
</dbReference>
<feature type="domain" description="Gp5/Type VI secretion system Vgr protein OB-fold" evidence="3">
    <location>
        <begin position="400"/>
        <end position="465"/>
    </location>
</feature>
<dbReference type="EMBL" id="CP121472">
    <property type="protein sequence ID" value="WPL16634.1"/>
    <property type="molecule type" value="Genomic_DNA"/>
</dbReference>
<evidence type="ECO:0000313" key="4">
    <source>
        <dbReference type="EMBL" id="WPL16634.1"/>
    </source>
</evidence>
<protein>
    <submittedName>
        <fullName evidence="4">Type VI secretion system Vgr family protein</fullName>
    </submittedName>
</protein>
<dbReference type="RefSeq" id="WP_328987178.1">
    <property type="nucleotide sequence ID" value="NZ_CP121472.1"/>
</dbReference>
<dbReference type="Gene3D" id="2.40.50.230">
    <property type="entry name" value="Gp5 N-terminal domain"/>
    <property type="match status" value="1"/>
</dbReference>
<reference evidence="4 5" key="1">
    <citation type="journal article" date="2023" name="Microorganisms">
        <title>Thiorhodovibrio frisius and Trv. litoralis spp. nov., Two Novel Members from a Clade of Fastidious Purple Sulfur Bacteria That Exhibit Unique Red-Shifted Light-Harvesting Capabilities.</title>
        <authorList>
            <person name="Methner A."/>
            <person name="Kuzyk S.B."/>
            <person name="Petersen J."/>
            <person name="Bauer S."/>
            <person name="Brinkmann H."/>
            <person name="Sichau K."/>
            <person name="Wanner G."/>
            <person name="Wolf J."/>
            <person name="Neumann-Schaal M."/>
            <person name="Henke P."/>
            <person name="Tank M."/>
            <person name="Sproer C."/>
            <person name="Bunk B."/>
            <person name="Overmann J."/>
        </authorList>
    </citation>
    <scope>NUCLEOTIDE SEQUENCE [LARGE SCALE GENOMIC DNA]</scope>
    <source>
        <strain evidence="4 5">DSM 6702</strain>
    </source>
</reference>
<gene>
    <name evidence="4" type="ORF">Thiowin_01601</name>
</gene>
<dbReference type="Pfam" id="PF04717">
    <property type="entry name" value="Phage_base_V"/>
    <property type="match status" value="1"/>
</dbReference>
<feature type="compositionally biased region" description="Acidic residues" evidence="2">
    <location>
        <begin position="524"/>
        <end position="547"/>
    </location>
</feature>
<accession>A0ABZ0S8M2</accession>
<dbReference type="InterPro" id="IPR017847">
    <property type="entry name" value="T6SS_RhsGE_Vgr_subset"/>
</dbReference>
<organism evidence="4 5">
    <name type="scientific">Thiorhodovibrio winogradskyi</name>
    <dbReference type="NCBI Taxonomy" id="77007"/>
    <lineage>
        <taxon>Bacteria</taxon>
        <taxon>Pseudomonadati</taxon>
        <taxon>Pseudomonadota</taxon>
        <taxon>Gammaproteobacteria</taxon>
        <taxon>Chromatiales</taxon>
        <taxon>Chromatiaceae</taxon>
        <taxon>Thiorhodovibrio</taxon>
    </lineage>
</organism>
<sequence>MPRLSEYAFHFQSQAVAQDTFTVVSFQGEEGLSELYRFEVLLVSEQADLNLEAILQAPATLTIKGNTGNGDKGDLPFHGILASFEQLHQADSWVFYRAVLRPKLWWLTLTHHNQVFLDQKIDDFLGDVLQDGGLSPGLDFDFQLKGSYPSWDYLCQYNESHFAFVSRWMERDGLYYWFEQSDQGEKMIASDTLIAHGPLPGHDSFLYGPPTGLDAPLADQVIKTFTLKRSPMPRNLLLKDYNYEKPSLDLTSRAQVANKGRGEIYIYGEHFLDIAEGNRLAQVRAEEFKCREQLFQGLSTVPALRPGYVFTLERHYRTDFNQRYLTIGVRHEGSQESYLLSGLGISGLAETDNLFYRNHFECIPASVQFRPRRVTERARIHGNISAKIDASGSGKYAELDQQGRYKVKLPYDLSGRGDGKASAYIRMMQPYAGQDMGMHAPLHKGTEVLLAFLEGDPDRPVIAGAIPNPETASPVTSANQTMVRLKSGGGNVIHMEDEEGSQRILMHSPTAGSFIRVGYKNDPDDPPDNSEDPEDPEEPVEPEEPEEENNKKEVDDPQGDCMHDNTQGIKIKSEKTLTFESGDSCTIVHGDEFTRINGDERYIIDGSTEEMVGGFDTTMVGGNVFEGIAGAKEDVTLGFVVGLSLAGAFELESIVKGECGLGWKWTFHEMKEKFHIEEDKVGALKNELQGEISALIGDHNKLVANMTMLCVSTEQLAAEVSTLAVNSEALCAAVNEINGDKNEVAGSILEAVGESTSAIGSRTSVLGEAIQIAGDKTQILGIEEKI</sequence>
<dbReference type="SUPFAM" id="SSF69349">
    <property type="entry name" value="Phage fibre proteins"/>
    <property type="match status" value="1"/>
</dbReference>
<dbReference type="Gene3D" id="4.10.220.110">
    <property type="match status" value="1"/>
</dbReference>
<feature type="region of interest" description="Disordered" evidence="2">
    <location>
        <begin position="514"/>
        <end position="569"/>
    </location>
</feature>
<dbReference type="SUPFAM" id="SSF69279">
    <property type="entry name" value="Phage tail proteins"/>
    <property type="match status" value="2"/>
</dbReference>
<evidence type="ECO:0000259" key="3">
    <source>
        <dbReference type="Pfam" id="PF04717"/>
    </source>
</evidence>
<keyword evidence="5" id="KW-1185">Reference proteome</keyword>
<dbReference type="SUPFAM" id="SSF69255">
    <property type="entry name" value="gp5 N-terminal domain-like"/>
    <property type="match status" value="1"/>
</dbReference>
<dbReference type="InterPro" id="IPR006531">
    <property type="entry name" value="Gp5/Vgr_OB"/>
</dbReference>
<proteinExistence type="inferred from homology"/>
<comment type="similarity">
    <text evidence="1">Belongs to the VgrG protein family.</text>
</comment>
<dbReference type="NCBIfam" id="TIGR03361">
    <property type="entry name" value="VI_Rhs_Vgr"/>
    <property type="match status" value="1"/>
</dbReference>
<evidence type="ECO:0000256" key="1">
    <source>
        <dbReference type="ARBA" id="ARBA00005558"/>
    </source>
</evidence>
<dbReference type="Gene3D" id="2.30.110.50">
    <property type="match status" value="1"/>
</dbReference>
<name>A0ABZ0S8M2_9GAMM</name>
<dbReference type="Proteomes" id="UP001432180">
    <property type="component" value="Chromosome"/>
</dbReference>
<evidence type="ECO:0000256" key="2">
    <source>
        <dbReference type="SAM" id="MobiDB-lite"/>
    </source>
</evidence>
<dbReference type="Gene3D" id="3.55.50.10">
    <property type="entry name" value="Baseplate protein-like domains"/>
    <property type="match status" value="1"/>
</dbReference>